<dbReference type="CDD" id="cd00010">
    <property type="entry name" value="AAI_LTSS"/>
    <property type="match status" value="1"/>
</dbReference>
<keyword evidence="5" id="KW-1185">Reference proteome</keyword>
<accession>A0A3B6DER3</accession>
<dbReference type="Gramene" id="TraesROB_scaffold_008064_01G000600.1">
    <property type="protein sequence ID" value="TraesROB_scaffold_008064_01G000600.1"/>
    <property type="gene ID" value="TraesROB_scaffold_008064_01G000600"/>
</dbReference>
<reference evidence="4" key="1">
    <citation type="submission" date="2018-08" db="EMBL/GenBank/DDBJ databases">
        <authorList>
            <person name="Rossello M."/>
        </authorList>
    </citation>
    <scope>NUCLEOTIDE SEQUENCE [LARGE SCALE GENOMIC DNA]</scope>
    <source>
        <strain evidence="4">cv. Chinese Spring</strain>
    </source>
</reference>
<dbReference type="SMR" id="A0A3B6DER3"/>
<sequence>MRSLISVSAAALVLAAVLAAAPRLAGGQDECGATPPDQEALKLVPCVAAGKDPDSKPSDRCCAAVKEIGERSPACLCAVLLSKIVRRVGVKPEVAITIPKRCDLADRPIGYKCGGTLRAVSFIAGLVLGLGIRWIMKQSTTRWVSNHV</sequence>
<dbReference type="Gene3D" id="1.10.110.10">
    <property type="entry name" value="Plant lipid-transfer and hydrophobic proteins"/>
    <property type="match status" value="1"/>
</dbReference>
<dbReference type="AlphaFoldDB" id="A0A3B6DER3"/>
<keyword evidence="1" id="KW-1133">Transmembrane helix</keyword>
<dbReference type="Gramene" id="TraesRN2D0100726800.1">
    <property type="protein sequence ID" value="TraesRN2D0100726800.1"/>
    <property type="gene ID" value="TraesRN2D0100726800"/>
</dbReference>
<dbReference type="Gramene" id="TraesCLE_scaffold_081014_01G000200.1">
    <property type="protein sequence ID" value="TraesCLE_scaffold_081014_01G000200.1"/>
    <property type="gene ID" value="TraesCLE_scaffold_081014_01G000200"/>
</dbReference>
<keyword evidence="2" id="KW-0732">Signal</keyword>
<dbReference type="EnsemblPlants" id="TraesCS2D02G295100.1">
    <property type="protein sequence ID" value="TraesCS2D02G295100.1.cds1"/>
    <property type="gene ID" value="TraesCS2D02G295100"/>
</dbReference>
<dbReference type="SUPFAM" id="SSF47699">
    <property type="entry name" value="Bifunctional inhibitor/lipid-transfer protein/seed storage 2S albumin"/>
    <property type="match status" value="1"/>
</dbReference>
<protein>
    <recommendedName>
        <fullName evidence="3">Bifunctional inhibitor/plant lipid transfer protein/seed storage helical domain-containing protein</fullName>
    </recommendedName>
</protein>
<dbReference type="Pfam" id="PF14368">
    <property type="entry name" value="LTP_2"/>
    <property type="match status" value="1"/>
</dbReference>
<dbReference type="InterPro" id="IPR036312">
    <property type="entry name" value="Bifun_inhib/LTP/seed_sf"/>
</dbReference>
<dbReference type="PANTHER" id="PTHR33122">
    <property type="entry name" value="LIPID BINDING PROTEIN-RELATED"/>
    <property type="match status" value="1"/>
</dbReference>
<keyword evidence="1" id="KW-0812">Transmembrane</keyword>
<reference evidence="4" key="2">
    <citation type="submission" date="2018-10" db="UniProtKB">
        <authorList>
            <consortium name="EnsemblPlants"/>
        </authorList>
    </citation>
    <scope>IDENTIFICATION</scope>
</reference>
<name>A0A3B6DER3_WHEAT</name>
<dbReference type="PANTHER" id="PTHR33122:SF57">
    <property type="entry name" value="BIFUNCTIONAL INHIBITOR_PLANT LIPID TRANSFER PROTEIN_SEED STORAGE HELICAL DOMAIN-CONTAINING PROTEIN"/>
    <property type="match status" value="1"/>
</dbReference>
<evidence type="ECO:0000256" key="2">
    <source>
        <dbReference type="SAM" id="SignalP"/>
    </source>
</evidence>
<evidence type="ECO:0000256" key="1">
    <source>
        <dbReference type="SAM" id="Phobius"/>
    </source>
</evidence>
<dbReference type="Gramene" id="TraesCAD_scaffold_085727_01G000200.1">
    <property type="protein sequence ID" value="TraesCAD_scaffold_085727_01G000200.1"/>
    <property type="gene ID" value="TraesCAD_scaffold_085727_01G000200"/>
</dbReference>
<evidence type="ECO:0000313" key="5">
    <source>
        <dbReference type="Proteomes" id="UP000019116"/>
    </source>
</evidence>
<dbReference type="InterPro" id="IPR039265">
    <property type="entry name" value="DIR1-like"/>
</dbReference>
<organism evidence="4">
    <name type="scientific">Triticum aestivum</name>
    <name type="common">Wheat</name>
    <dbReference type="NCBI Taxonomy" id="4565"/>
    <lineage>
        <taxon>Eukaryota</taxon>
        <taxon>Viridiplantae</taxon>
        <taxon>Streptophyta</taxon>
        <taxon>Embryophyta</taxon>
        <taxon>Tracheophyta</taxon>
        <taxon>Spermatophyta</taxon>
        <taxon>Magnoliopsida</taxon>
        <taxon>Liliopsida</taxon>
        <taxon>Poales</taxon>
        <taxon>Poaceae</taxon>
        <taxon>BOP clade</taxon>
        <taxon>Pooideae</taxon>
        <taxon>Triticodae</taxon>
        <taxon>Triticeae</taxon>
        <taxon>Triticinae</taxon>
        <taxon>Triticum</taxon>
    </lineage>
</organism>
<dbReference type="Gramene" id="TraesCS2D02G295100.1">
    <property type="protein sequence ID" value="TraesCS2D02G295100.1.cds1"/>
    <property type="gene ID" value="TraesCS2D02G295100"/>
</dbReference>
<evidence type="ECO:0000313" key="4">
    <source>
        <dbReference type="EnsemblPlants" id="TraesCS2D02G295100.1.cds1"/>
    </source>
</evidence>
<dbReference type="InterPro" id="IPR016140">
    <property type="entry name" value="Bifunc_inhib/LTP/seed_store"/>
</dbReference>
<dbReference type="GO" id="GO:0005504">
    <property type="term" value="F:fatty acid binding"/>
    <property type="evidence" value="ECO:0007669"/>
    <property type="project" value="InterPro"/>
</dbReference>
<feature type="transmembrane region" description="Helical" evidence="1">
    <location>
        <begin position="117"/>
        <end position="136"/>
    </location>
</feature>
<proteinExistence type="predicted"/>
<feature type="chain" id="PRO_5017328313" description="Bifunctional inhibitor/plant lipid transfer protein/seed storage helical domain-containing protein" evidence="2">
    <location>
        <begin position="28"/>
        <end position="148"/>
    </location>
</feature>
<evidence type="ECO:0000259" key="3">
    <source>
        <dbReference type="Pfam" id="PF14368"/>
    </source>
</evidence>
<keyword evidence="1" id="KW-0472">Membrane</keyword>
<dbReference type="GO" id="GO:0009627">
    <property type="term" value="P:systemic acquired resistance"/>
    <property type="evidence" value="ECO:0007669"/>
    <property type="project" value="InterPro"/>
</dbReference>
<dbReference type="Gramene" id="TraesCS2D03G0683300.1">
    <property type="protein sequence ID" value="TraesCS2D03G0683300.1.CDS1"/>
    <property type="gene ID" value="TraesCS2D03G0683300"/>
</dbReference>
<dbReference type="Gramene" id="TraesWEE_scaffold_010155_01G000300.1">
    <property type="protein sequence ID" value="TraesWEE_scaffold_010155_01G000300.1"/>
    <property type="gene ID" value="TraesWEE_scaffold_010155_01G000300"/>
</dbReference>
<feature type="domain" description="Bifunctional inhibitor/plant lipid transfer protein/seed storage helical" evidence="3">
    <location>
        <begin position="17"/>
        <end position="109"/>
    </location>
</feature>
<feature type="signal peptide" evidence="2">
    <location>
        <begin position="1"/>
        <end position="27"/>
    </location>
</feature>
<dbReference type="STRING" id="4565.A0A3B6DER3"/>
<dbReference type="Proteomes" id="UP000019116">
    <property type="component" value="Chromosome 2D"/>
</dbReference>